<protein>
    <submittedName>
        <fullName evidence="2">Uncharacterized protein</fullName>
    </submittedName>
</protein>
<sequence>MVQSRLRSCRETAPLFRVGYGFFNLPSVTNITGCLSVGNYLPSGLTDIQLPDLEHVGDFQLSGVKSASLPRLPVVEKSDEIHAPVNGSCHFPSLITVERISISGNLSSVAFEALQNASSITIENRTSDECLLRNLTTTVVDISFPVLERVGETHLRGNISSFSAPELTTIAPRGNYDTAMIWVESYEPGLSVDLPKLAFVNGSVAFEGVINSVSLPMLRNVTGNFNLQTSSAEPIAIDLAIEYTNEVEVRGNIDSVALPGLRNYSTIRVYVDDAFDCGGLGEQLNGTVTPPAIHYENFFCSGAESFSSTWGAVFGAAVIVGFWNIII</sequence>
<keyword evidence="1" id="KW-0812">Transmembrane</keyword>
<proteinExistence type="predicted"/>
<dbReference type="AlphaFoldDB" id="A0A0U5G5R8"/>
<gene>
    <name evidence="2" type="ORF">ASPCAL10122</name>
</gene>
<evidence type="ECO:0000313" key="3">
    <source>
        <dbReference type="Proteomes" id="UP000054771"/>
    </source>
</evidence>
<dbReference type="OrthoDB" id="536881at2759"/>
<dbReference type="EMBL" id="CDMC01000008">
    <property type="protein sequence ID" value="CEL06955.1"/>
    <property type="molecule type" value="Genomic_DNA"/>
</dbReference>
<keyword evidence="3" id="KW-1185">Reference proteome</keyword>
<evidence type="ECO:0000256" key="1">
    <source>
        <dbReference type="SAM" id="Phobius"/>
    </source>
</evidence>
<organism evidence="2 3">
    <name type="scientific">Aspergillus calidoustus</name>
    <dbReference type="NCBI Taxonomy" id="454130"/>
    <lineage>
        <taxon>Eukaryota</taxon>
        <taxon>Fungi</taxon>
        <taxon>Dikarya</taxon>
        <taxon>Ascomycota</taxon>
        <taxon>Pezizomycotina</taxon>
        <taxon>Eurotiomycetes</taxon>
        <taxon>Eurotiomycetidae</taxon>
        <taxon>Eurotiales</taxon>
        <taxon>Aspergillaceae</taxon>
        <taxon>Aspergillus</taxon>
        <taxon>Aspergillus subgen. Nidulantes</taxon>
    </lineage>
</organism>
<reference evidence="3" key="1">
    <citation type="journal article" date="2016" name="Genome Announc.">
        <title>Draft genome sequences of fungus Aspergillus calidoustus.</title>
        <authorList>
            <person name="Horn F."/>
            <person name="Linde J."/>
            <person name="Mattern D.J."/>
            <person name="Walther G."/>
            <person name="Guthke R."/>
            <person name="Scherlach K."/>
            <person name="Martin K."/>
            <person name="Brakhage A.A."/>
            <person name="Petzke L."/>
            <person name="Valiante V."/>
        </authorList>
    </citation>
    <scope>NUCLEOTIDE SEQUENCE [LARGE SCALE GENOMIC DNA]</scope>
    <source>
        <strain evidence="3">SF006504</strain>
    </source>
</reference>
<evidence type="ECO:0000313" key="2">
    <source>
        <dbReference type="EMBL" id="CEL06955.1"/>
    </source>
</evidence>
<name>A0A0U5G5R8_ASPCI</name>
<feature type="transmembrane region" description="Helical" evidence="1">
    <location>
        <begin position="308"/>
        <end position="326"/>
    </location>
</feature>
<keyword evidence="1" id="KW-0472">Membrane</keyword>
<dbReference type="Proteomes" id="UP000054771">
    <property type="component" value="Unassembled WGS sequence"/>
</dbReference>
<dbReference type="STRING" id="454130.A0A0U5G5R8"/>
<accession>A0A0U5G5R8</accession>
<keyword evidence="1" id="KW-1133">Transmembrane helix</keyword>